<dbReference type="InterPro" id="IPR006623">
    <property type="entry name" value="THEG"/>
</dbReference>
<dbReference type="Pfam" id="PF14912">
    <property type="entry name" value="THEG"/>
    <property type="match status" value="2"/>
</dbReference>
<feature type="compositionally biased region" description="Basic and acidic residues" evidence="2">
    <location>
        <begin position="42"/>
        <end position="53"/>
    </location>
</feature>
<name>A0A6J3HDI5_SAPAP</name>
<evidence type="ECO:0000256" key="2">
    <source>
        <dbReference type="SAM" id="MobiDB-lite"/>
    </source>
</evidence>
<dbReference type="SMART" id="SM00705">
    <property type="entry name" value="THEG"/>
    <property type="match status" value="6"/>
</dbReference>
<dbReference type="InterPro" id="IPR042401">
    <property type="entry name" value="SPMAP2-like"/>
</dbReference>
<dbReference type="PANTHER" id="PTHR15901">
    <property type="entry name" value="TESTICULAR HAPLOID EXPRESSED GENE PROTEIN"/>
    <property type="match status" value="1"/>
</dbReference>
<proteinExistence type="predicted"/>
<dbReference type="PANTHER" id="PTHR15901:SF16">
    <property type="entry name" value="TESTICULAR HAPLOID EXPRESSED GENE PROTEIN"/>
    <property type="match status" value="1"/>
</dbReference>
<feature type="compositionally biased region" description="Acidic residues" evidence="2">
    <location>
        <begin position="57"/>
        <end position="77"/>
    </location>
</feature>
<feature type="region of interest" description="Disordered" evidence="2">
    <location>
        <begin position="350"/>
        <end position="374"/>
    </location>
</feature>
<evidence type="ECO:0000313" key="4">
    <source>
        <dbReference type="RefSeq" id="XP_032127937.1"/>
    </source>
</evidence>
<dbReference type="AlphaFoldDB" id="A0A6J3HDI5"/>
<dbReference type="GO" id="GO:0007283">
    <property type="term" value="P:spermatogenesis"/>
    <property type="evidence" value="ECO:0007669"/>
    <property type="project" value="TreeGrafter"/>
</dbReference>
<dbReference type="Proteomes" id="UP000504640">
    <property type="component" value="Unplaced"/>
</dbReference>
<protein>
    <submittedName>
        <fullName evidence="4">Testicular haploid expressed gene protein</fullName>
    </submittedName>
</protein>
<dbReference type="CTD" id="51298"/>
<keyword evidence="3" id="KW-1185">Reference proteome</keyword>
<reference evidence="4" key="1">
    <citation type="submission" date="2025-08" db="UniProtKB">
        <authorList>
            <consortium name="RefSeq"/>
        </authorList>
    </citation>
    <scope>IDENTIFICATION</scope>
    <source>
        <tissue evidence="4">Blood</tissue>
    </source>
</reference>
<evidence type="ECO:0000256" key="1">
    <source>
        <dbReference type="ARBA" id="ARBA00022737"/>
    </source>
</evidence>
<dbReference type="GeneID" id="116545509"/>
<evidence type="ECO:0000313" key="3">
    <source>
        <dbReference type="Proteomes" id="UP000504640"/>
    </source>
</evidence>
<gene>
    <name evidence="4" type="primary">THEG</name>
</gene>
<accession>A0A6J3HDI5</accession>
<keyword evidence="1" id="KW-0677">Repeat</keyword>
<dbReference type="RefSeq" id="XP_032127937.1">
    <property type="nucleotide sequence ID" value="XM_032272046.1"/>
</dbReference>
<sequence length="384" mass="43597">MGEPRQGRGSLGSQHSEAGGGLEKEPDGDPRGLQSSVYGSRRVTDPRLQDLGHAELGPEDPEEELPPEEGAEEELPETLEPKDALSELERVLDHDAEEDIPEMSRLSISQKIPGTAVARAKKKRRWRRPSELAEPKRNWQVLKDRKGCRCGGYAWISPCQTSLQFCLYWPSVYWTERFLEDTTLTITVPEVSRRMEELSRPRRFYLEYYNSNRTTPVWPVPRSSLEFRASRRLKELAAPKIRSNMWSVSMSEVSRVSRAAQMAVPSSRILQLSKPRAPATLLEEWDPMPKPKPHVSDYNRLLHLATPKAQSDKCVPDRDPRWAVLDVTKRVVASPRIISLARPKVRKGFNEGYDRRPLASMSSPPPKASPEKSCCHQHLTLLAP</sequence>
<organism evidence="3 4">
    <name type="scientific">Sapajus apella</name>
    <name type="common">Brown-capped capuchin</name>
    <name type="synonym">Cebus apella</name>
    <dbReference type="NCBI Taxonomy" id="9515"/>
    <lineage>
        <taxon>Eukaryota</taxon>
        <taxon>Metazoa</taxon>
        <taxon>Chordata</taxon>
        <taxon>Craniata</taxon>
        <taxon>Vertebrata</taxon>
        <taxon>Euteleostomi</taxon>
        <taxon>Mammalia</taxon>
        <taxon>Eutheria</taxon>
        <taxon>Euarchontoglires</taxon>
        <taxon>Primates</taxon>
        <taxon>Haplorrhini</taxon>
        <taxon>Platyrrhini</taxon>
        <taxon>Cebidae</taxon>
        <taxon>Cebinae</taxon>
        <taxon>Sapajus</taxon>
    </lineage>
</organism>
<feature type="region of interest" description="Disordered" evidence="2">
    <location>
        <begin position="1"/>
        <end position="80"/>
    </location>
</feature>